<comment type="subcellular location">
    <subcellularLocation>
        <location evidence="1">Cell inner membrane</location>
    </subcellularLocation>
</comment>
<reference evidence="7 8" key="1">
    <citation type="submission" date="2024-05" db="EMBL/GenBank/DDBJ databases">
        <title>Genome Sequence and Characterization of the New Strain Purple Sulfur Bacterium of Genus Thioalkalicoccus.</title>
        <authorList>
            <person name="Bryantseva I.A."/>
            <person name="Kyndt J.A."/>
            <person name="Imhoff J.F."/>
        </authorList>
    </citation>
    <scope>NUCLEOTIDE SEQUENCE [LARGE SCALE GENOMIC DNA]</scope>
    <source>
        <strain evidence="7 8">Um2</strain>
    </source>
</reference>
<proteinExistence type="predicted"/>
<keyword evidence="3" id="KW-0997">Cell inner membrane</keyword>
<evidence type="ECO:0000256" key="5">
    <source>
        <dbReference type="ARBA" id="ARBA00023136"/>
    </source>
</evidence>
<evidence type="ECO:0000256" key="6">
    <source>
        <dbReference type="ARBA" id="ARBA00023315"/>
    </source>
</evidence>
<dbReference type="PANTHER" id="PTHR30606:SF9">
    <property type="entry name" value="LIPID A BIOSYNTHESIS LAUROYLTRANSFERASE"/>
    <property type="match status" value="1"/>
</dbReference>
<keyword evidence="5" id="KW-0472">Membrane</keyword>
<protein>
    <submittedName>
        <fullName evidence="7">Lipid A biosynthesis acyltransferase</fullName>
    </submittedName>
</protein>
<dbReference type="Proteomes" id="UP001564408">
    <property type="component" value="Unassembled WGS sequence"/>
</dbReference>
<evidence type="ECO:0000313" key="7">
    <source>
        <dbReference type="EMBL" id="MEY6431295.1"/>
    </source>
</evidence>
<evidence type="ECO:0000256" key="3">
    <source>
        <dbReference type="ARBA" id="ARBA00022519"/>
    </source>
</evidence>
<dbReference type="RefSeq" id="WP_369665677.1">
    <property type="nucleotide sequence ID" value="NZ_JBDKXB010000002.1"/>
</dbReference>
<dbReference type="GO" id="GO:0016746">
    <property type="term" value="F:acyltransferase activity"/>
    <property type="evidence" value="ECO:0007669"/>
    <property type="project" value="UniProtKB-KW"/>
</dbReference>
<evidence type="ECO:0000256" key="4">
    <source>
        <dbReference type="ARBA" id="ARBA00022679"/>
    </source>
</evidence>
<sequence length="305" mass="34654">MDGLLHPRHWPSWILVGVLRAVGRLPFPLLWLLGQGFGRLGYLLAGSRRRIAERNLELCLRSASRTERRRRLRQHFGWLGVAALSQGLGWGASRARLARLVRIHHRDRIDACVNAGRPVIILVPHFVGLELGGAAFTALCHPGVYMYQRIRNPVLEWQVRQARTRFGAISIERHAPLRALIGVMRRGTPFFYLPDQDAGRRGLFVPFCGVPASTVPMLGRFAALTDAVVIPTIMRFRPWGRGLDLIFDAPLEDFPTGDPVRDTTRMNQVIEARIATMPEQYFWVHRRFKTRPPGEAPVYPRGGRR</sequence>
<comment type="caution">
    <text evidence="7">The sequence shown here is derived from an EMBL/GenBank/DDBJ whole genome shotgun (WGS) entry which is preliminary data.</text>
</comment>
<evidence type="ECO:0000256" key="2">
    <source>
        <dbReference type="ARBA" id="ARBA00022475"/>
    </source>
</evidence>
<keyword evidence="6 7" id="KW-0012">Acyltransferase</keyword>
<gene>
    <name evidence="7" type="ORF">ABC977_02610</name>
</gene>
<name>A0ABV4BB37_9GAMM</name>
<accession>A0ABV4BB37</accession>
<dbReference type="InterPro" id="IPR004960">
    <property type="entry name" value="LipA_acyltrans"/>
</dbReference>
<dbReference type="EMBL" id="JBDKXB010000002">
    <property type="protein sequence ID" value="MEY6431295.1"/>
    <property type="molecule type" value="Genomic_DNA"/>
</dbReference>
<dbReference type="CDD" id="cd07984">
    <property type="entry name" value="LPLAT_LABLAT-like"/>
    <property type="match status" value="1"/>
</dbReference>
<dbReference type="Pfam" id="PF03279">
    <property type="entry name" value="Lip_A_acyltrans"/>
    <property type="match status" value="1"/>
</dbReference>
<dbReference type="PIRSF" id="PIRSF026649">
    <property type="entry name" value="MsbB"/>
    <property type="match status" value="1"/>
</dbReference>
<evidence type="ECO:0000256" key="1">
    <source>
        <dbReference type="ARBA" id="ARBA00004533"/>
    </source>
</evidence>
<dbReference type="PANTHER" id="PTHR30606">
    <property type="entry name" value="LIPID A BIOSYNTHESIS LAUROYL ACYLTRANSFERASE"/>
    <property type="match status" value="1"/>
</dbReference>
<organism evidence="7 8">
    <name type="scientific">Thioalkalicoccus limnaeus</name>
    <dbReference type="NCBI Taxonomy" id="120681"/>
    <lineage>
        <taxon>Bacteria</taxon>
        <taxon>Pseudomonadati</taxon>
        <taxon>Pseudomonadota</taxon>
        <taxon>Gammaproteobacteria</taxon>
        <taxon>Chromatiales</taxon>
        <taxon>Chromatiaceae</taxon>
        <taxon>Thioalkalicoccus</taxon>
    </lineage>
</organism>
<keyword evidence="8" id="KW-1185">Reference proteome</keyword>
<keyword evidence="2" id="KW-1003">Cell membrane</keyword>
<keyword evidence="4" id="KW-0808">Transferase</keyword>
<evidence type="ECO:0000313" key="8">
    <source>
        <dbReference type="Proteomes" id="UP001564408"/>
    </source>
</evidence>